<evidence type="ECO:0000256" key="1">
    <source>
        <dbReference type="SAM" id="Phobius"/>
    </source>
</evidence>
<organism evidence="2 3">
    <name type="scientific">Bradyrhizobium sediminis</name>
    <dbReference type="NCBI Taxonomy" id="2840469"/>
    <lineage>
        <taxon>Bacteria</taxon>
        <taxon>Pseudomonadati</taxon>
        <taxon>Pseudomonadota</taxon>
        <taxon>Alphaproteobacteria</taxon>
        <taxon>Hyphomicrobiales</taxon>
        <taxon>Nitrobacteraceae</taxon>
        <taxon>Bradyrhizobium</taxon>
    </lineage>
</organism>
<name>A0A975NLA1_9BRAD</name>
<feature type="transmembrane region" description="Helical" evidence="1">
    <location>
        <begin position="199"/>
        <end position="220"/>
    </location>
</feature>
<evidence type="ECO:0000313" key="2">
    <source>
        <dbReference type="EMBL" id="QWG16596.1"/>
    </source>
</evidence>
<feature type="transmembrane region" description="Helical" evidence="1">
    <location>
        <begin position="84"/>
        <end position="105"/>
    </location>
</feature>
<feature type="transmembrane region" description="Helical" evidence="1">
    <location>
        <begin position="266"/>
        <end position="283"/>
    </location>
</feature>
<dbReference type="KEGG" id="bsei:KMZ68_16490"/>
<evidence type="ECO:0000313" key="3">
    <source>
        <dbReference type="Proteomes" id="UP000680805"/>
    </source>
</evidence>
<keyword evidence="1" id="KW-0812">Transmembrane</keyword>
<keyword evidence="1" id="KW-1133">Transmembrane helix</keyword>
<feature type="transmembrane region" description="Helical" evidence="1">
    <location>
        <begin position="157"/>
        <end position="178"/>
    </location>
</feature>
<dbReference type="Proteomes" id="UP000680805">
    <property type="component" value="Chromosome"/>
</dbReference>
<dbReference type="EMBL" id="CP076135">
    <property type="protein sequence ID" value="QWG16596.1"/>
    <property type="molecule type" value="Genomic_DNA"/>
</dbReference>
<dbReference type="RefSeq" id="WP_215612298.1">
    <property type="nucleotide sequence ID" value="NZ_CP076135.1"/>
</dbReference>
<dbReference type="AlphaFoldDB" id="A0A975NLA1"/>
<gene>
    <name evidence="2" type="ORF">KMZ68_16490</name>
</gene>
<sequence length="326" mass="34278">MKITLDISKLVEEGKLTREEADRLTALAAHDTGSFGVNVLIGFGVVAIAAGAVALVPTPLTAVGLGLALFAAGSAITINRVQQWVLLGQICLVIGALMFGGGVIAYGAGSLASMLIVMGAFGIAAIAARSSLLMALAVLAASACLGARTGYSHAVYSLAIFEPTLTVMLFSALALIAYQASHRLSDDYERLAITAARTSLLLVNFGFWIGSLWGDPLMLIRSMNAKDASLAFMTKTAIPASVFSILWAVVLLGAGIWALQVNRRWLVNLVAVFAGIHFYTQWFERLGATPLSVLLGGLVMLASAVGLWIFNGRARPPGLRAKPSRF</sequence>
<feature type="transmembrane region" description="Helical" evidence="1">
    <location>
        <begin position="39"/>
        <end position="72"/>
    </location>
</feature>
<proteinExistence type="predicted"/>
<feature type="transmembrane region" description="Helical" evidence="1">
    <location>
        <begin position="289"/>
        <end position="310"/>
    </location>
</feature>
<accession>A0A975NLA1</accession>
<keyword evidence="1" id="KW-0472">Membrane</keyword>
<feature type="transmembrane region" description="Helical" evidence="1">
    <location>
        <begin position="240"/>
        <end position="259"/>
    </location>
</feature>
<protein>
    <submittedName>
        <fullName evidence="2">Uncharacterized protein</fullName>
    </submittedName>
</protein>
<feature type="transmembrane region" description="Helical" evidence="1">
    <location>
        <begin position="111"/>
        <end position="128"/>
    </location>
</feature>
<reference evidence="2" key="1">
    <citation type="submission" date="2021-06" db="EMBL/GenBank/DDBJ databases">
        <title>Bradyrhizobium sp. S2-11-2 Genome sequencing.</title>
        <authorList>
            <person name="Jin L."/>
        </authorList>
    </citation>
    <scope>NUCLEOTIDE SEQUENCE</scope>
    <source>
        <strain evidence="2">S2-11-2</strain>
    </source>
</reference>
<feature type="transmembrane region" description="Helical" evidence="1">
    <location>
        <begin position="133"/>
        <end position="151"/>
    </location>
</feature>